<dbReference type="Pfam" id="PF01088">
    <property type="entry name" value="Peptidase_C12"/>
    <property type="match status" value="1"/>
</dbReference>
<dbReference type="InterPro" id="IPR041507">
    <property type="entry name" value="UCH_C"/>
</dbReference>
<dbReference type="InterPro" id="IPR036959">
    <property type="entry name" value="Peptidase_C12_UCH_sf"/>
</dbReference>
<comment type="caution">
    <text evidence="11">The sequence shown here is derived from an EMBL/GenBank/DDBJ whole genome shotgun (WGS) entry which is preliminary data.</text>
</comment>
<dbReference type="EC" id="3.4.19.12" evidence="7 9"/>
<evidence type="ECO:0000259" key="10">
    <source>
        <dbReference type="PROSITE" id="PS52048"/>
    </source>
</evidence>
<accession>A0ABP0AN26</accession>
<name>A0ABP0AN26_9PEZI</name>
<gene>
    <name evidence="11" type="ORF">SCUCBS95973_000169</name>
</gene>
<keyword evidence="4 7" id="KW-0833">Ubl conjugation pathway</keyword>
<evidence type="ECO:0000256" key="5">
    <source>
        <dbReference type="ARBA" id="ARBA00022801"/>
    </source>
</evidence>
<sequence>MSGGWNTIESDAGVFTYLLESLGVKGVQFEELLSLDAQSLAELNPVYGVIFLFKFPTNTPYVGNGNAPRDGKFDHAASEKLFFAHQTIQNACGTQALLSVLLNKSSSVTGGSVDIGEHLRSFGEFAMALPPDLRGEALSNDELIRDVHNSFAKSSPFVDETQRPTNPDDADDVFHFIAYTAIQGRLYELDGLQPAPIDHGACDDSNSLEFAERALEAVQRRIARYGADEIHFNLMAAVRDRRLTARELGDTELLAREARKRRDWQFENALRRHNFVGFAHEVLEGVVEGKLQDGGGGGGGDGSNDAAYQKWVGDAKTRFERRLQDRQRRRQGGDVQMED</sequence>
<evidence type="ECO:0000256" key="8">
    <source>
        <dbReference type="PROSITE-ProRule" id="PRU01393"/>
    </source>
</evidence>
<dbReference type="PRINTS" id="PR00707">
    <property type="entry name" value="UBCTHYDRLASE"/>
</dbReference>
<keyword evidence="3 7" id="KW-0645">Protease</keyword>
<dbReference type="CDD" id="cd09617">
    <property type="entry name" value="Peptidase_C12_UCH37_BAP1"/>
    <property type="match status" value="1"/>
</dbReference>
<dbReference type="PANTHER" id="PTHR10589">
    <property type="entry name" value="UBIQUITIN CARBOXYL-TERMINAL HYDROLASE"/>
    <property type="match status" value="1"/>
</dbReference>
<dbReference type="Gene3D" id="3.40.532.10">
    <property type="entry name" value="Peptidase C12, ubiquitin carboxyl-terminal hydrolase"/>
    <property type="match status" value="1"/>
</dbReference>
<keyword evidence="12" id="KW-1185">Reference proteome</keyword>
<dbReference type="PIRSF" id="PIRSF038120">
    <property type="entry name" value="Ubiquitinyl_hydrolase_UCH37"/>
    <property type="match status" value="1"/>
</dbReference>
<evidence type="ECO:0000313" key="12">
    <source>
        <dbReference type="Proteomes" id="UP001642405"/>
    </source>
</evidence>
<reference evidence="11 12" key="1">
    <citation type="submission" date="2024-01" db="EMBL/GenBank/DDBJ databases">
        <authorList>
            <person name="Allen C."/>
            <person name="Tagirdzhanova G."/>
        </authorList>
    </citation>
    <scope>NUCLEOTIDE SEQUENCE [LARGE SCALE GENOMIC DNA]</scope>
</reference>
<evidence type="ECO:0000256" key="2">
    <source>
        <dbReference type="ARBA" id="ARBA00009326"/>
    </source>
</evidence>
<feature type="site" description="Transition state stabilizer" evidence="8">
    <location>
        <position position="86"/>
    </location>
</feature>
<keyword evidence="5 7" id="KW-0378">Hydrolase</keyword>
<organism evidence="11 12">
    <name type="scientific">Sporothrix curviconia</name>
    <dbReference type="NCBI Taxonomy" id="1260050"/>
    <lineage>
        <taxon>Eukaryota</taxon>
        <taxon>Fungi</taxon>
        <taxon>Dikarya</taxon>
        <taxon>Ascomycota</taxon>
        <taxon>Pezizomycotina</taxon>
        <taxon>Sordariomycetes</taxon>
        <taxon>Sordariomycetidae</taxon>
        <taxon>Ophiostomatales</taxon>
        <taxon>Ophiostomataceae</taxon>
        <taxon>Sporothrix</taxon>
    </lineage>
</organism>
<protein>
    <recommendedName>
        <fullName evidence="7 9">Ubiquitin carboxyl-terminal hydrolase</fullName>
        <ecNumber evidence="7 9">3.4.19.12</ecNumber>
    </recommendedName>
</protein>
<feature type="active site" description="Nucleophile" evidence="8">
    <location>
        <position position="92"/>
    </location>
</feature>
<dbReference type="PROSITE" id="PS52048">
    <property type="entry name" value="UCH_DOMAIN"/>
    <property type="match status" value="1"/>
</dbReference>
<dbReference type="Proteomes" id="UP001642405">
    <property type="component" value="Unassembled WGS sequence"/>
</dbReference>
<dbReference type="Pfam" id="PF18031">
    <property type="entry name" value="UCH_C"/>
    <property type="match status" value="1"/>
</dbReference>
<dbReference type="SUPFAM" id="SSF54001">
    <property type="entry name" value="Cysteine proteinases"/>
    <property type="match status" value="1"/>
</dbReference>
<comment type="catalytic activity">
    <reaction evidence="1 7 8 9">
        <text>Thiol-dependent hydrolysis of ester, thioester, amide, peptide and isopeptide bonds formed by the C-terminal Gly of ubiquitin (a 76-residue protein attached to proteins as an intracellular targeting signal).</text>
        <dbReference type="EC" id="3.4.19.12"/>
    </reaction>
</comment>
<dbReference type="EMBL" id="CAWUHB010000001">
    <property type="protein sequence ID" value="CAK7208639.1"/>
    <property type="molecule type" value="Genomic_DNA"/>
</dbReference>
<feature type="domain" description="UCH catalytic" evidence="10">
    <location>
        <begin position="4"/>
        <end position="239"/>
    </location>
</feature>
<evidence type="ECO:0000256" key="6">
    <source>
        <dbReference type="ARBA" id="ARBA00022807"/>
    </source>
</evidence>
<feature type="site" description="Important for enzyme activity" evidence="8">
    <location>
        <position position="190"/>
    </location>
</feature>
<dbReference type="InterPro" id="IPR038765">
    <property type="entry name" value="Papain-like_cys_pep_sf"/>
</dbReference>
<comment type="similarity">
    <text evidence="2 7 8 9">Belongs to the peptidase C12 family.</text>
</comment>
<evidence type="ECO:0000256" key="1">
    <source>
        <dbReference type="ARBA" id="ARBA00000707"/>
    </source>
</evidence>
<keyword evidence="6 7" id="KW-0788">Thiol protease</keyword>
<evidence type="ECO:0000256" key="3">
    <source>
        <dbReference type="ARBA" id="ARBA00022670"/>
    </source>
</evidence>
<dbReference type="InterPro" id="IPR001578">
    <property type="entry name" value="Peptidase_C12_UCH"/>
</dbReference>
<evidence type="ECO:0000256" key="7">
    <source>
        <dbReference type="PIRNR" id="PIRNR038120"/>
    </source>
</evidence>
<proteinExistence type="inferred from homology"/>
<evidence type="ECO:0000256" key="9">
    <source>
        <dbReference type="RuleBase" id="RU361215"/>
    </source>
</evidence>
<evidence type="ECO:0000256" key="4">
    <source>
        <dbReference type="ARBA" id="ARBA00022786"/>
    </source>
</evidence>
<dbReference type="InterPro" id="IPR017390">
    <property type="entry name" value="Ubiquitinyl_hydrolase_UCH37"/>
</dbReference>
<feature type="active site" description="Proton donor" evidence="8">
    <location>
        <position position="175"/>
    </location>
</feature>
<dbReference type="PANTHER" id="PTHR10589:SF16">
    <property type="entry name" value="UBIQUITIN CARBOXYL-TERMINAL HYDROLASE ISOZYME L5"/>
    <property type="match status" value="1"/>
</dbReference>
<evidence type="ECO:0000313" key="11">
    <source>
        <dbReference type="EMBL" id="CAK7208639.1"/>
    </source>
</evidence>